<reference evidence="4" key="1">
    <citation type="submission" date="2024-04" db="EMBL/GenBank/DDBJ databases">
        <authorList>
            <person name="Shaw F."/>
            <person name="Minotto A."/>
        </authorList>
    </citation>
    <scope>NUCLEOTIDE SEQUENCE [LARGE SCALE GENOMIC DNA]</scope>
</reference>
<sequence length="341" mass="37027">MADPSGAAPPPFDVASFMGGLIMELCIALILYGVTTAQAYVYMLNCKKDPWWLKSMVAAVWILETVHTAFMLRQIYYYTIIGFGDFVAISKIDWSIGLVLFAENCIVAIVQGFYIRRIWILSGHIVLLTIGLATLLAARIGFHTTSAVYTLLSPTWVSFQEKFAPNLCVEVANGLSASVDGIIAASMIFFLRRSQTGFKRTDGVLRWLMAYSVNTGAIMMIVSISIAITYSKVQGSLVFAGLVTIVSKLYANSFLGTLNARDIVRNKHQASSTTFDSTGFELPKFRNTTSGGIHSAGPRRIAFNHSTTGYTGSTGASRTILDDTDTKAIGLTTKASNDTGV</sequence>
<dbReference type="Pfam" id="PF20152">
    <property type="entry name" value="DUF6534"/>
    <property type="match status" value="1"/>
</dbReference>
<organism evidence="3 4">
    <name type="scientific">Somion occarium</name>
    <dbReference type="NCBI Taxonomy" id="3059160"/>
    <lineage>
        <taxon>Eukaryota</taxon>
        <taxon>Fungi</taxon>
        <taxon>Dikarya</taxon>
        <taxon>Basidiomycota</taxon>
        <taxon>Agaricomycotina</taxon>
        <taxon>Agaricomycetes</taxon>
        <taxon>Polyporales</taxon>
        <taxon>Cerrenaceae</taxon>
        <taxon>Somion</taxon>
    </lineage>
</organism>
<keyword evidence="1" id="KW-0472">Membrane</keyword>
<dbReference type="InterPro" id="IPR045339">
    <property type="entry name" value="DUF6534"/>
</dbReference>
<feature type="transmembrane region" description="Helical" evidence="1">
    <location>
        <begin position="20"/>
        <end position="44"/>
    </location>
</feature>
<feature type="transmembrane region" description="Helical" evidence="1">
    <location>
        <begin position="172"/>
        <end position="192"/>
    </location>
</feature>
<proteinExistence type="predicted"/>
<feature type="transmembrane region" description="Helical" evidence="1">
    <location>
        <begin position="127"/>
        <end position="152"/>
    </location>
</feature>
<keyword evidence="4" id="KW-1185">Reference proteome</keyword>
<feature type="transmembrane region" description="Helical" evidence="1">
    <location>
        <begin position="56"/>
        <end position="76"/>
    </location>
</feature>
<dbReference type="PANTHER" id="PTHR40465">
    <property type="entry name" value="CHROMOSOME 1, WHOLE GENOME SHOTGUN SEQUENCE"/>
    <property type="match status" value="1"/>
</dbReference>
<feature type="transmembrane region" description="Helical" evidence="1">
    <location>
        <begin position="96"/>
        <end position="115"/>
    </location>
</feature>
<protein>
    <recommendedName>
        <fullName evidence="2">DUF6534 domain-containing protein</fullName>
    </recommendedName>
</protein>
<dbReference type="Proteomes" id="UP001497453">
    <property type="component" value="Chromosome 3"/>
</dbReference>
<evidence type="ECO:0000256" key="1">
    <source>
        <dbReference type="SAM" id="Phobius"/>
    </source>
</evidence>
<dbReference type="EMBL" id="OZ037946">
    <property type="protein sequence ID" value="CAL1703731.1"/>
    <property type="molecule type" value="Genomic_DNA"/>
</dbReference>
<feature type="transmembrane region" description="Helical" evidence="1">
    <location>
        <begin position="204"/>
        <end position="230"/>
    </location>
</feature>
<feature type="domain" description="DUF6534" evidence="2">
    <location>
        <begin position="176"/>
        <end position="262"/>
    </location>
</feature>
<keyword evidence="1" id="KW-1133">Transmembrane helix</keyword>
<name>A0ABP1D790_9APHY</name>
<accession>A0ABP1D790</accession>
<dbReference type="PANTHER" id="PTHR40465:SF1">
    <property type="entry name" value="DUF6534 DOMAIN-CONTAINING PROTEIN"/>
    <property type="match status" value="1"/>
</dbReference>
<keyword evidence="1" id="KW-0812">Transmembrane</keyword>
<gene>
    <name evidence="3" type="ORF">GFSPODELE1_LOCUS4700</name>
</gene>
<evidence type="ECO:0000313" key="3">
    <source>
        <dbReference type="EMBL" id="CAL1703731.1"/>
    </source>
</evidence>
<evidence type="ECO:0000313" key="4">
    <source>
        <dbReference type="Proteomes" id="UP001497453"/>
    </source>
</evidence>
<evidence type="ECO:0000259" key="2">
    <source>
        <dbReference type="Pfam" id="PF20152"/>
    </source>
</evidence>
<feature type="transmembrane region" description="Helical" evidence="1">
    <location>
        <begin position="236"/>
        <end position="258"/>
    </location>
</feature>